<accession>A0A1X1YS89</accession>
<keyword evidence="2" id="KW-1185">Reference proteome</keyword>
<proteinExistence type="predicted"/>
<comment type="caution">
    <text evidence="1">The sequence shown here is derived from an EMBL/GenBank/DDBJ whole genome shotgun (WGS) entry which is preliminary data.</text>
</comment>
<dbReference type="STRING" id="1108812.AWC16_03210"/>
<evidence type="ECO:0008006" key="3">
    <source>
        <dbReference type="Google" id="ProtNLM"/>
    </source>
</evidence>
<gene>
    <name evidence="1" type="ORF">AWC16_03210</name>
</gene>
<name>A0A1X1YS89_9MYCO</name>
<sequence>MGTWEVHYQRLAGGDENIAASINEVIDAEARGQVATYEPSASKTVPWTFNSTGTLSFRPITVSELFVGEYNADQPNMPFHAVATRVFDKRSGILITWDNLFLDRSAGLARLAEQTKQILPTVYAAPRQGTWQFGNEVAPLDINFKYWIPTAEGIELHFPDYQFGRGLAVITVPWPRVADLIAPEFAAITG</sequence>
<dbReference type="EMBL" id="LQPG01000007">
    <property type="protein sequence ID" value="ORW13977.1"/>
    <property type="molecule type" value="Genomic_DNA"/>
</dbReference>
<evidence type="ECO:0000313" key="2">
    <source>
        <dbReference type="Proteomes" id="UP000193866"/>
    </source>
</evidence>
<dbReference type="Proteomes" id="UP000193866">
    <property type="component" value="Unassembled WGS sequence"/>
</dbReference>
<dbReference type="AlphaFoldDB" id="A0A1X1YS89"/>
<dbReference type="OrthoDB" id="4371734at2"/>
<reference evidence="1 2" key="1">
    <citation type="submission" date="2016-01" db="EMBL/GenBank/DDBJ databases">
        <title>The new phylogeny of the genus Mycobacterium.</title>
        <authorList>
            <person name="Tarcisio F."/>
            <person name="Conor M."/>
            <person name="Antonella G."/>
            <person name="Elisabetta G."/>
            <person name="Giulia F.S."/>
            <person name="Sara T."/>
            <person name="Anna F."/>
            <person name="Clotilde B."/>
            <person name="Roberto B."/>
            <person name="Veronica D.S."/>
            <person name="Fabio R."/>
            <person name="Monica P."/>
            <person name="Olivier J."/>
            <person name="Enrico T."/>
            <person name="Nicola S."/>
        </authorList>
    </citation>
    <scope>NUCLEOTIDE SEQUENCE [LARGE SCALE GENOMIC DNA]</scope>
    <source>
        <strain evidence="1 2">DSM 45394</strain>
    </source>
</reference>
<evidence type="ECO:0000313" key="1">
    <source>
        <dbReference type="EMBL" id="ORW13977.1"/>
    </source>
</evidence>
<protein>
    <recommendedName>
        <fullName evidence="3">DUF3298 domain-containing protein</fullName>
    </recommendedName>
</protein>
<organism evidence="1 2">
    <name type="scientific">Mycolicibacter longobardus</name>
    <dbReference type="NCBI Taxonomy" id="1108812"/>
    <lineage>
        <taxon>Bacteria</taxon>
        <taxon>Bacillati</taxon>
        <taxon>Actinomycetota</taxon>
        <taxon>Actinomycetes</taxon>
        <taxon>Mycobacteriales</taxon>
        <taxon>Mycobacteriaceae</taxon>
        <taxon>Mycolicibacter</taxon>
    </lineage>
</organism>